<dbReference type="Gene3D" id="3.40.50.10190">
    <property type="entry name" value="BRCT domain"/>
    <property type="match status" value="1"/>
</dbReference>
<dbReference type="GO" id="GO:0006281">
    <property type="term" value="P:DNA repair"/>
    <property type="evidence" value="ECO:0007669"/>
    <property type="project" value="InterPro"/>
</dbReference>
<feature type="compositionally biased region" description="Basic residues" evidence="9">
    <location>
        <begin position="73"/>
        <end position="82"/>
    </location>
</feature>
<dbReference type="Gene3D" id="1.20.272.10">
    <property type="match status" value="1"/>
</dbReference>
<dbReference type="Gene3D" id="1.10.8.60">
    <property type="match status" value="1"/>
</dbReference>
<dbReference type="Pfam" id="PF25361">
    <property type="entry name" value="AAA_lid_RFC1"/>
    <property type="match status" value="1"/>
</dbReference>
<dbReference type="InterPro" id="IPR047854">
    <property type="entry name" value="RFC_lid"/>
</dbReference>
<evidence type="ECO:0000256" key="3">
    <source>
        <dbReference type="ARBA" id="ARBA00020401"/>
    </source>
</evidence>
<sequence length="853" mass="96817">MDIRNYFSAPNTTKKLEKKTSAEKPSKDTAIKKKKPKRRIPDSDDELSDPNKASKSNTSTPSPSESEEIVNKKSVRSIRSKTTKSNSNEVDDDEISPYNSTSENLEIFSSPRSSTRKSTLVERKTPETTPKKRQSFEANISDDDYFPPEEEALPTKKTKHEQKNVEEKSPSKRAIKSPRSKKGKPHDVDNDDDEMNIAETTDQIKNKTGPTASESKEIPQGEDMCLFGKTFVFTGDLDTLDREEAQDIVKRNGGRVTLQPSSRTSYVVVGKDPGPKKMEKVEQFKIPTLNEEQLLELIRTSPKKSSSDVASIKKSPKSKAPITKISEAIASVTSTDANGTQLWTEKYRPKHLRDFCGNQNLVKDMIKWLSGWNEKSFKFKSKEWMPALLISGPPGIGKTSSVHLIAGLEGYEVIELNASDTRSKKTLEAAIKVATKNTSITGFFYPVNDKTSGKAKAKDVQKKRTLILMDELDGMSSGDRGGIAELIQLIKKTRIPIVCVCNDINSQKFKSLKTYCHEARFSKPRVEQIRSRIMTIATRENLEIRPTDVDELIRGSNSDIRQILNILSSWKINHDSIDYDEIKALNKTNEKHLRKSLFEISKDFLSNDIWKSRKNTFNDKMKLYFQEHDLIPLMIFENYIKMKPHTITKFIKKHDNEDIKPDVLEKLASLEAFAKAADSMSYGDMVDKRIRGPRQEWNLMPMHGYFSTIAPAYYVHGFNKGGQFGQYKFPSWLGQNSKAQKIQRQLKEIQSHIRTKVSADRGEIRESYIPTLRKALIKPLVVNKADGMIDVINFMNQYMITKEQFDTIMEFKDEQTRYNVVGVVVQVVVQVVVEVVVVVEVEVAVKSANEVIL</sequence>
<dbReference type="AlphaFoldDB" id="A0A9N8VUR3"/>
<organism evidence="11 12">
    <name type="scientific">Funneliformis mosseae</name>
    <name type="common">Endomycorrhizal fungus</name>
    <name type="synonym">Glomus mosseae</name>
    <dbReference type="NCBI Taxonomy" id="27381"/>
    <lineage>
        <taxon>Eukaryota</taxon>
        <taxon>Fungi</taxon>
        <taxon>Fungi incertae sedis</taxon>
        <taxon>Mucoromycota</taxon>
        <taxon>Glomeromycotina</taxon>
        <taxon>Glomeromycetes</taxon>
        <taxon>Glomerales</taxon>
        <taxon>Glomeraceae</taxon>
        <taxon>Funneliformis</taxon>
    </lineage>
</organism>
<evidence type="ECO:0000256" key="2">
    <source>
        <dbReference type="ARBA" id="ARBA00006116"/>
    </source>
</evidence>
<dbReference type="GO" id="GO:0003677">
    <property type="term" value="F:DNA binding"/>
    <property type="evidence" value="ECO:0007669"/>
    <property type="project" value="InterPro"/>
</dbReference>
<evidence type="ECO:0000256" key="7">
    <source>
        <dbReference type="ARBA" id="ARBA00023242"/>
    </source>
</evidence>
<evidence type="ECO:0000256" key="4">
    <source>
        <dbReference type="ARBA" id="ARBA00022705"/>
    </source>
</evidence>
<proteinExistence type="inferred from homology"/>
<feature type="region of interest" description="Disordered" evidence="9">
    <location>
        <begin position="1"/>
        <end position="219"/>
    </location>
</feature>
<keyword evidence="4 8" id="KW-0235">DNA replication</keyword>
<name>A0A9N8VUR3_FUNMO</name>
<accession>A0A9N8VUR3</accession>
<dbReference type="Gene3D" id="3.40.50.300">
    <property type="entry name" value="P-loop containing nucleotide triphosphate hydrolases"/>
    <property type="match status" value="1"/>
</dbReference>
<dbReference type="FunFam" id="3.40.50.300:FF:000395">
    <property type="entry name" value="Replication factor C subunit 1"/>
    <property type="match status" value="1"/>
</dbReference>
<keyword evidence="12" id="KW-1185">Reference proteome</keyword>
<keyword evidence="7 8" id="KW-0539">Nucleus</keyword>
<keyword evidence="6 8" id="KW-0067">ATP-binding</keyword>
<dbReference type="GO" id="GO:0003689">
    <property type="term" value="F:DNA clamp loader activity"/>
    <property type="evidence" value="ECO:0007669"/>
    <property type="project" value="UniProtKB-UniRule"/>
</dbReference>
<dbReference type="SUPFAM" id="SSF52540">
    <property type="entry name" value="P-loop containing nucleoside triphosphate hydrolases"/>
    <property type="match status" value="1"/>
</dbReference>
<dbReference type="CDD" id="cd18140">
    <property type="entry name" value="HLD_clamp_RFC"/>
    <property type="match status" value="1"/>
</dbReference>
<dbReference type="FunFam" id="3.40.50.10190:FF:000001">
    <property type="entry name" value="Replication factor C subunit 1"/>
    <property type="match status" value="1"/>
</dbReference>
<dbReference type="InterPro" id="IPR008921">
    <property type="entry name" value="DNA_pol3_clamp-load_cplx_C"/>
</dbReference>
<feature type="compositionally biased region" description="Basic and acidic residues" evidence="9">
    <location>
        <begin position="14"/>
        <end position="31"/>
    </location>
</feature>
<feature type="compositionally biased region" description="Polar residues" evidence="9">
    <location>
        <begin position="198"/>
        <end position="213"/>
    </location>
</feature>
<dbReference type="GO" id="GO:0005524">
    <property type="term" value="F:ATP binding"/>
    <property type="evidence" value="ECO:0007669"/>
    <property type="project" value="UniProtKB-UniRule"/>
</dbReference>
<dbReference type="GO" id="GO:0005634">
    <property type="term" value="C:nucleus"/>
    <property type="evidence" value="ECO:0007669"/>
    <property type="project" value="UniProtKB-SubCell"/>
</dbReference>
<feature type="compositionally biased region" description="Basic residues" evidence="9">
    <location>
        <begin position="171"/>
        <end position="184"/>
    </location>
</feature>
<gene>
    <name evidence="11" type="ORF">FMOSSE_LOCUS2022</name>
</gene>
<reference evidence="11" key="1">
    <citation type="submission" date="2021-06" db="EMBL/GenBank/DDBJ databases">
        <authorList>
            <person name="Kallberg Y."/>
            <person name="Tangrot J."/>
            <person name="Rosling A."/>
        </authorList>
    </citation>
    <scope>NUCLEOTIDE SEQUENCE</scope>
    <source>
        <strain evidence="11">87-6 pot B 2015</strain>
    </source>
</reference>
<evidence type="ECO:0000256" key="9">
    <source>
        <dbReference type="SAM" id="MobiDB-lite"/>
    </source>
</evidence>
<dbReference type="EMBL" id="CAJVPP010000247">
    <property type="protein sequence ID" value="CAG8460724.1"/>
    <property type="molecule type" value="Genomic_DNA"/>
</dbReference>
<dbReference type="Pfam" id="PF03215">
    <property type="entry name" value="Rad17"/>
    <property type="match status" value="1"/>
</dbReference>
<evidence type="ECO:0000256" key="8">
    <source>
        <dbReference type="PIRNR" id="PIRNR036578"/>
    </source>
</evidence>
<dbReference type="SMART" id="SM00292">
    <property type="entry name" value="BRCT"/>
    <property type="match status" value="1"/>
</dbReference>
<evidence type="ECO:0000256" key="5">
    <source>
        <dbReference type="ARBA" id="ARBA00022741"/>
    </source>
</evidence>
<feature type="compositionally biased region" description="Acidic residues" evidence="9">
    <location>
        <begin position="140"/>
        <end position="152"/>
    </location>
</feature>
<dbReference type="SUPFAM" id="SSF52113">
    <property type="entry name" value="BRCT domain"/>
    <property type="match status" value="1"/>
</dbReference>
<dbReference type="InterPro" id="IPR036420">
    <property type="entry name" value="BRCT_dom_sf"/>
</dbReference>
<dbReference type="CDD" id="cd00009">
    <property type="entry name" value="AAA"/>
    <property type="match status" value="1"/>
</dbReference>
<feature type="compositionally biased region" description="Low complexity" evidence="9">
    <location>
        <begin position="51"/>
        <end position="64"/>
    </location>
</feature>
<evidence type="ECO:0000313" key="11">
    <source>
        <dbReference type="EMBL" id="CAG8460724.1"/>
    </source>
</evidence>
<dbReference type="InterPro" id="IPR027417">
    <property type="entry name" value="P-loop_NTPase"/>
</dbReference>
<feature type="domain" description="BRCT" evidence="10">
    <location>
        <begin position="221"/>
        <end position="299"/>
    </location>
</feature>
<feature type="compositionally biased region" description="Basic and acidic residues" evidence="9">
    <location>
        <begin position="119"/>
        <end position="130"/>
    </location>
</feature>
<dbReference type="GO" id="GO:0006271">
    <property type="term" value="P:DNA strand elongation involved in DNA replication"/>
    <property type="evidence" value="ECO:0007669"/>
    <property type="project" value="UniProtKB-ARBA"/>
</dbReference>
<evidence type="ECO:0000256" key="1">
    <source>
        <dbReference type="ARBA" id="ARBA00004123"/>
    </source>
</evidence>
<dbReference type="PIRSF" id="PIRSF036578">
    <property type="entry name" value="RFC1"/>
    <property type="match status" value="1"/>
</dbReference>
<dbReference type="PROSITE" id="PS50172">
    <property type="entry name" value="BRCT"/>
    <property type="match status" value="1"/>
</dbReference>
<dbReference type="Pfam" id="PF08519">
    <property type="entry name" value="RFC1"/>
    <property type="match status" value="1"/>
</dbReference>
<comment type="subcellular location">
    <subcellularLocation>
        <location evidence="1 8">Nucleus</location>
    </subcellularLocation>
</comment>
<dbReference type="PANTHER" id="PTHR23389">
    <property type="entry name" value="CHROMOSOME TRANSMISSION FIDELITY FACTOR 18"/>
    <property type="match status" value="1"/>
</dbReference>
<dbReference type="Proteomes" id="UP000789375">
    <property type="component" value="Unassembled WGS sequence"/>
</dbReference>
<dbReference type="InterPro" id="IPR013725">
    <property type="entry name" value="DNA_replication_fac_RFC1_C"/>
</dbReference>
<dbReference type="PANTHER" id="PTHR23389:SF6">
    <property type="entry name" value="REPLICATION FACTOR C SUBUNIT 1"/>
    <property type="match status" value="1"/>
</dbReference>
<evidence type="ECO:0000256" key="6">
    <source>
        <dbReference type="ARBA" id="ARBA00022840"/>
    </source>
</evidence>
<dbReference type="InterPro" id="IPR012178">
    <property type="entry name" value="RFC1"/>
</dbReference>
<dbReference type="InterPro" id="IPR003593">
    <property type="entry name" value="AAA+_ATPase"/>
</dbReference>
<dbReference type="Pfam" id="PF00533">
    <property type="entry name" value="BRCT"/>
    <property type="match status" value="1"/>
</dbReference>
<comment type="similarity">
    <text evidence="2 8">Belongs to the activator 1 large subunit family.</text>
</comment>
<dbReference type="InterPro" id="IPR001357">
    <property type="entry name" value="BRCT_dom"/>
</dbReference>
<evidence type="ECO:0000313" key="12">
    <source>
        <dbReference type="Proteomes" id="UP000789375"/>
    </source>
</evidence>
<keyword evidence="5 8" id="KW-0547">Nucleotide-binding</keyword>
<evidence type="ECO:0000259" key="10">
    <source>
        <dbReference type="PROSITE" id="PS50172"/>
    </source>
</evidence>
<protein>
    <recommendedName>
        <fullName evidence="3 8">Replication factor C subunit 1</fullName>
    </recommendedName>
</protein>
<feature type="compositionally biased region" description="Basic and acidic residues" evidence="9">
    <location>
        <begin position="161"/>
        <end position="170"/>
    </location>
</feature>
<dbReference type="SMART" id="SM00382">
    <property type="entry name" value="AAA"/>
    <property type="match status" value="1"/>
</dbReference>
<dbReference type="GO" id="GO:0005663">
    <property type="term" value="C:DNA replication factor C complex"/>
    <property type="evidence" value="ECO:0007669"/>
    <property type="project" value="InterPro"/>
</dbReference>
<dbReference type="FunFam" id="1.10.8.60:FF:000021">
    <property type="entry name" value="Replication factor C subunit 1"/>
    <property type="match status" value="1"/>
</dbReference>
<comment type="caution">
    <text evidence="11">The sequence shown here is derived from an EMBL/GenBank/DDBJ whole genome shotgun (WGS) entry which is preliminary data.</text>
</comment>
<dbReference type="SUPFAM" id="SSF48019">
    <property type="entry name" value="post-AAA+ oligomerization domain-like"/>
    <property type="match status" value="1"/>
</dbReference>